<accession>A0ABS4TZ00</accession>
<protein>
    <recommendedName>
        <fullName evidence="3">PIN domain-containing protein</fullName>
    </recommendedName>
</protein>
<dbReference type="Pfam" id="PF19689">
    <property type="entry name" value="DUF6190"/>
    <property type="match status" value="1"/>
</dbReference>
<evidence type="ECO:0000313" key="1">
    <source>
        <dbReference type="EMBL" id="MBP2329644.1"/>
    </source>
</evidence>
<evidence type="ECO:0000313" key="2">
    <source>
        <dbReference type="Proteomes" id="UP001519332"/>
    </source>
</evidence>
<dbReference type="EMBL" id="JAGINW010000001">
    <property type="protein sequence ID" value="MBP2329644.1"/>
    <property type="molecule type" value="Genomic_DNA"/>
</dbReference>
<name>A0ABS4TZ00_9PSEU</name>
<comment type="caution">
    <text evidence="1">The sequence shown here is derived from an EMBL/GenBank/DDBJ whole genome shotgun (WGS) entry which is preliminary data.</text>
</comment>
<dbReference type="Proteomes" id="UP001519332">
    <property type="component" value="Unassembled WGS sequence"/>
</dbReference>
<keyword evidence="2" id="KW-1185">Reference proteome</keyword>
<reference evidence="1 2" key="1">
    <citation type="submission" date="2021-03" db="EMBL/GenBank/DDBJ databases">
        <title>Sequencing the genomes of 1000 actinobacteria strains.</title>
        <authorList>
            <person name="Klenk H.-P."/>
        </authorList>
    </citation>
    <scope>NUCLEOTIDE SEQUENCE [LARGE SCALE GENOMIC DNA]</scope>
    <source>
        <strain evidence="1 2">DSM 46670</strain>
    </source>
</reference>
<proteinExistence type="predicted"/>
<dbReference type="InterPro" id="IPR045685">
    <property type="entry name" value="DUF6190"/>
</dbReference>
<dbReference type="RefSeq" id="WP_209646368.1">
    <property type="nucleotide sequence ID" value="NZ_JAGINW010000001.1"/>
</dbReference>
<gene>
    <name evidence="1" type="ORF">JOF56_010029</name>
</gene>
<evidence type="ECO:0008006" key="3">
    <source>
        <dbReference type="Google" id="ProtNLM"/>
    </source>
</evidence>
<sequence>MPADVYVDAALFMGMHADDDAVRVACKNFFVDRLSGGDAVVMSLEQVGRCDALIWGRCGRDEQDSYYPFMDVLHTDMAMGRIPYEEQDIKAALTASSLAGLELTDRLTLGMVLNRGGELVTVNPRLAGRDDLPVRRPKGGTERHFPCYLEWRYERSLALRVPGKDL</sequence>
<organism evidence="1 2">
    <name type="scientific">Kibdelosporangium banguiense</name>
    <dbReference type="NCBI Taxonomy" id="1365924"/>
    <lineage>
        <taxon>Bacteria</taxon>
        <taxon>Bacillati</taxon>
        <taxon>Actinomycetota</taxon>
        <taxon>Actinomycetes</taxon>
        <taxon>Pseudonocardiales</taxon>
        <taxon>Pseudonocardiaceae</taxon>
        <taxon>Kibdelosporangium</taxon>
    </lineage>
</organism>